<comment type="caution">
    <text evidence="2">The sequence shown here is derived from an EMBL/GenBank/DDBJ whole genome shotgun (WGS) entry which is preliminary data.</text>
</comment>
<name>A0A427XTX8_9TREE</name>
<protein>
    <recommendedName>
        <fullName evidence="4">Phospholipase/carboxylesterase/thioesterase domain-containing protein</fullName>
    </recommendedName>
</protein>
<feature type="region of interest" description="Disordered" evidence="1">
    <location>
        <begin position="1"/>
        <end position="26"/>
    </location>
</feature>
<evidence type="ECO:0000256" key="1">
    <source>
        <dbReference type="SAM" id="MobiDB-lite"/>
    </source>
</evidence>
<organism evidence="2 3">
    <name type="scientific">Saitozyma podzolica</name>
    <dbReference type="NCBI Taxonomy" id="1890683"/>
    <lineage>
        <taxon>Eukaryota</taxon>
        <taxon>Fungi</taxon>
        <taxon>Dikarya</taxon>
        <taxon>Basidiomycota</taxon>
        <taxon>Agaricomycotina</taxon>
        <taxon>Tremellomycetes</taxon>
        <taxon>Tremellales</taxon>
        <taxon>Trimorphomycetaceae</taxon>
        <taxon>Saitozyma</taxon>
    </lineage>
</organism>
<dbReference type="SUPFAM" id="SSF53474">
    <property type="entry name" value="alpha/beta-Hydrolases"/>
    <property type="match status" value="1"/>
</dbReference>
<keyword evidence="3" id="KW-1185">Reference proteome</keyword>
<dbReference type="Gene3D" id="3.40.50.1820">
    <property type="entry name" value="alpha/beta hydrolase"/>
    <property type="match status" value="1"/>
</dbReference>
<feature type="region of interest" description="Disordered" evidence="1">
    <location>
        <begin position="141"/>
        <end position="166"/>
    </location>
</feature>
<dbReference type="EMBL" id="RSCD01000027">
    <property type="protein sequence ID" value="RSH82279.1"/>
    <property type="molecule type" value="Genomic_DNA"/>
</dbReference>
<gene>
    <name evidence="2" type="ORF">EHS25_005989</name>
</gene>
<evidence type="ECO:0000313" key="3">
    <source>
        <dbReference type="Proteomes" id="UP000279259"/>
    </source>
</evidence>
<evidence type="ECO:0000313" key="2">
    <source>
        <dbReference type="EMBL" id="RSH82279.1"/>
    </source>
</evidence>
<reference evidence="2 3" key="1">
    <citation type="submission" date="2018-11" db="EMBL/GenBank/DDBJ databases">
        <title>Genome sequence of Saitozyma podzolica DSM 27192.</title>
        <authorList>
            <person name="Aliyu H."/>
            <person name="Gorte O."/>
            <person name="Ochsenreither K."/>
        </authorList>
    </citation>
    <scope>NUCLEOTIDE SEQUENCE [LARGE SCALE GENOMIC DNA]</scope>
    <source>
        <strain evidence="2 3">DSM 27192</strain>
    </source>
</reference>
<dbReference type="InterPro" id="IPR029058">
    <property type="entry name" value="AB_hydrolase_fold"/>
</dbReference>
<accession>A0A427XTX8</accession>
<dbReference type="STRING" id="1890683.A0A427XTX8"/>
<evidence type="ECO:0008006" key="4">
    <source>
        <dbReference type="Google" id="ProtNLM"/>
    </source>
</evidence>
<dbReference type="Proteomes" id="UP000279259">
    <property type="component" value="Unassembled WGS sequence"/>
</dbReference>
<dbReference type="AlphaFoldDB" id="A0A427XTX8"/>
<proteinExistence type="predicted"/>
<feature type="compositionally biased region" description="Low complexity" evidence="1">
    <location>
        <begin position="141"/>
        <end position="155"/>
    </location>
</feature>
<dbReference type="OrthoDB" id="437457at2759"/>
<sequence length="268" mass="28856">MSAPPDTPLNLRLAASSSSAGPRPIPTQSLLKPWTFDYTPSRDGKDLNLLILFHGLGDSKGPFSKLGTSLNLPSTAVLVLNAPLPIPFLESPEHYSWYNTFDPLFNPLPTPDPSPIHLFGWGQGGTVALELAYSIGREGLSSSSSSSVSSTSSASGTGQSDVKRPRRRLGSAVSICAGLLSFPSSDLGLETPVLYFTRQAPKSAVQSKSVNGIKRAFKEVAVLQGDPKAGEAMPRGREEWEGIMRFWGQVLGREDRWKGDGEVFEVVR</sequence>